<feature type="region of interest" description="Disordered" evidence="4">
    <location>
        <begin position="251"/>
        <end position="270"/>
    </location>
</feature>
<dbReference type="EMBL" id="WJQU01000001">
    <property type="protein sequence ID" value="KAJ6646802.1"/>
    <property type="molecule type" value="Genomic_DNA"/>
</dbReference>
<organism evidence="5 6">
    <name type="scientific">Pseudolycoriella hygida</name>
    <dbReference type="NCBI Taxonomy" id="35572"/>
    <lineage>
        <taxon>Eukaryota</taxon>
        <taxon>Metazoa</taxon>
        <taxon>Ecdysozoa</taxon>
        <taxon>Arthropoda</taxon>
        <taxon>Hexapoda</taxon>
        <taxon>Insecta</taxon>
        <taxon>Pterygota</taxon>
        <taxon>Neoptera</taxon>
        <taxon>Endopterygota</taxon>
        <taxon>Diptera</taxon>
        <taxon>Nematocera</taxon>
        <taxon>Sciaroidea</taxon>
        <taxon>Sciaridae</taxon>
        <taxon>Pseudolycoriella</taxon>
    </lineage>
</organism>
<feature type="region of interest" description="Disordered" evidence="4">
    <location>
        <begin position="525"/>
        <end position="548"/>
    </location>
</feature>
<gene>
    <name evidence="5" type="primary">Ube3c</name>
    <name evidence="5" type="ORF">Bhyg_02016</name>
</gene>
<dbReference type="Proteomes" id="UP001151699">
    <property type="component" value="Chromosome A"/>
</dbReference>
<keyword evidence="3" id="KW-0808">Transferase</keyword>
<dbReference type="PANTHER" id="PTHR45700:SF2">
    <property type="entry name" value="UBIQUITIN-PROTEIN LIGASE E3C"/>
    <property type="match status" value="1"/>
</dbReference>
<evidence type="ECO:0000313" key="5">
    <source>
        <dbReference type="EMBL" id="KAJ6646802.1"/>
    </source>
</evidence>
<dbReference type="InterPro" id="IPR044611">
    <property type="entry name" value="E3A/B/C-like"/>
</dbReference>
<keyword evidence="5" id="KW-0436">Ligase</keyword>
<accession>A0A9Q0NAN3</accession>
<name>A0A9Q0NAN3_9DIPT</name>
<dbReference type="GO" id="GO:0006511">
    <property type="term" value="P:ubiquitin-dependent protein catabolic process"/>
    <property type="evidence" value="ECO:0007669"/>
    <property type="project" value="TreeGrafter"/>
</dbReference>
<comment type="caution">
    <text evidence="5">The sequence shown here is derived from an EMBL/GenBank/DDBJ whole genome shotgun (WGS) entry which is preliminary data.</text>
</comment>
<dbReference type="PANTHER" id="PTHR45700">
    <property type="entry name" value="UBIQUITIN-PROTEIN LIGASE E3C"/>
    <property type="match status" value="1"/>
</dbReference>
<feature type="non-terminal residue" evidence="5">
    <location>
        <position position="586"/>
    </location>
</feature>
<dbReference type="GO" id="GO:0061630">
    <property type="term" value="F:ubiquitin protein ligase activity"/>
    <property type="evidence" value="ECO:0007669"/>
    <property type="project" value="UniProtKB-EC"/>
</dbReference>
<keyword evidence="6" id="KW-1185">Reference proteome</keyword>
<dbReference type="EC" id="2.3.2.26" evidence="2"/>
<protein>
    <recommendedName>
        <fullName evidence="2">HECT-type E3 ubiquitin transferase</fullName>
        <ecNumber evidence="2">2.3.2.26</ecNumber>
    </recommendedName>
</protein>
<comment type="catalytic activity">
    <reaction evidence="1">
        <text>S-ubiquitinyl-[E2 ubiquitin-conjugating enzyme]-L-cysteine + [acceptor protein]-L-lysine = [E2 ubiquitin-conjugating enzyme]-L-cysteine + N(6)-ubiquitinyl-[acceptor protein]-L-lysine.</text>
        <dbReference type="EC" id="2.3.2.26"/>
    </reaction>
</comment>
<evidence type="ECO:0000313" key="6">
    <source>
        <dbReference type="Proteomes" id="UP001151699"/>
    </source>
</evidence>
<dbReference type="GO" id="GO:0016874">
    <property type="term" value="F:ligase activity"/>
    <property type="evidence" value="ECO:0007669"/>
    <property type="project" value="UniProtKB-KW"/>
</dbReference>
<dbReference type="AlphaFoldDB" id="A0A9Q0NAN3"/>
<evidence type="ECO:0000256" key="1">
    <source>
        <dbReference type="ARBA" id="ARBA00000885"/>
    </source>
</evidence>
<evidence type="ECO:0000256" key="3">
    <source>
        <dbReference type="ARBA" id="ARBA00022679"/>
    </source>
</evidence>
<feature type="non-terminal residue" evidence="5">
    <location>
        <position position="1"/>
    </location>
</feature>
<sequence length="586" mass="66655">FLSQFLIKNPNLLLANAITDSLWLYRTKKLLFLCTQQICVQSLPPSIPFRMLEIFTSEDQLSKNLSDEAVVRRFLEDTYAYLIKLNYFPLVRQMINEKVPPLYEPVVSPPNALSDTLLRMIIQPLKLIHSLNGFSKVVILSFIEAFMSSEFSDPVKFFVIPALASNPTFPFIFLVKYLAEAIENVDMDDVPASSATKQGRTSLTSSYLLNALLKLDELHHSELNNVENLTLYIKIIASMSSNINRLPRRTGPAVLREDESSDSDSDDSAQSMRTISVQEADILLDVVAMLNDENRSRLIIGNIEEYFLNEPPMLHCICKVAHHIMMYNQIGAFDDRFLTLLTFKPKFIRKLWYMLTSQSSQLGFSSPLNLLAKAIHIPQKDIDSVIPILATFCTIFGRLISTLHDGEFCQDVLPGTVSKIMPFTLSEIVPVSSMLKDISLGLVDLAFPETRSTFYESYGAFLKLRSSQDEDQFNKTMWPHLLKVCVSLLRQLHTRDLRRGFCPENHWTVQTLNLPLDKDLHLSRRRNGPRPFQPIKDFTKEDFESGGPPLSTKQIRSITILREIPFVVPFNSRVGILQGLLSADKL</sequence>
<evidence type="ECO:0000256" key="4">
    <source>
        <dbReference type="SAM" id="MobiDB-lite"/>
    </source>
</evidence>
<proteinExistence type="predicted"/>
<dbReference type="GO" id="GO:0000209">
    <property type="term" value="P:protein polyubiquitination"/>
    <property type="evidence" value="ECO:0007669"/>
    <property type="project" value="InterPro"/>
</dbReference>
<reference evidence="5" key="1">
    <citation type="submission" date="2022-07" db="EMBL/GenBank/DDBJ databases">
        <authorList>
            <person name="Trinca V."/>
            <person name="Uliana J.V.C."/>
            <person name="Torres T.T."/>
            <person name="Ward R.J."/>
            <person name="Monesi N."/>
        </authorList>
    </citation>
    <scope>NUCLEOTIDE SEQUENCE</scope>
    <source>
        <strain evidence="5">HSMRA1968</strain>
        <tissue evidence="5">Whole embryos</tissue>
    </source>
</reference>
<evidence type="ECO:0000256" key="2">
    <source>
        <dbReference type="ARBA" id="ARBA00012485"/>
    </source>
</evidence>
<dbReference type="OrthoDB" id="8068875at2759"/>